<proteinExistence type="predicted"/>
<name>A0ABT0LHX3_9GAMM</name>
<reference evidence="2 3" key="1">
    <citation type="submission" date="2022-01" db="EMBL/GenBank/DDBJ databases">
        <title>Whole genome-based taxonomy of the Shewanellaceae.</title>
        <authorList>
            <person name="Martin-Rodriguez A.J."/>
        </authorList>
    </citation>
    <scope>NUCLEOTIDE SEQUENCE [LARGE SCALE GENOMIC DNA]</scope>
    <source>
        <strain evidence="2 3">DSM 17177</strain>
    </source>
</reference>
<gene>
    <name evidence="2" type="ORF">L2764_23180</name>
</gene>
<keyword evidence="3" id="KW-1185">Reference proteome</keyword>
<dbReference type="PANTHER" id="PTHR35812">
    <property type="entry name" value="LIPOPROTEIN"/>
    <property type="match status" value="1"/>
</dbReference>
<dbReference type="PANTHER" id="PTHR35812:SF1">
    <property type="entry name" value="LIPOPROTEIN"/>
    <property type="match status" value="1"/>
</dbReference>
<sequence length="278" mass="30976">MLNKKRITLLLILTIISACDNSSENGYTGINVTGVNTCADYSYIDLNPDYPVLEATDNGNNHLDCALTQPSITDKMGGYDAEGDWVPPGQDAIYRQKYNRDFNFTKLENNGAALVEQNASYAAKPWACIRDNITGLTWEVKSPVESNNLHQSNDTFTWHSTIAITSEVTHCYGYASGDVNAACDAQAYVHRVNEQGLCGQHDWRLPTAHELVNIVANDRIHPAINTDFFPNTIDSYYWVNEAYQASSDRAWVVGFQRGHVLAIPVDRNKHIRLVTSGD</sequence>
<comment type="caution">
    <text evidence="2">The sequence shown here is derived from an EMBL/GenBank/DDBJ whole genome shotgun (WGS) entry which is preliminary data.</text>
</comment>
<evidence type="ECO:0000259" key="1">
    <source>
        <dbReference type="Pfam" id="PF07603"/>
    </source>
</evidence>
<accession>A0ABT0LHX3</accession>
<dbReference type="InterPro" id="IPR011460">
    <property type="entry name" value="Lcl_C"/>
</dbReference>
<feature type="domain" description="Lcl C-terminal" evidence="1">
    <location>
        <begin position="128"/>
        <end position="274"/>
    </location>
</feature>
<evidence type="ECO:0000313" key="3">
    <source>
        <dbReference type="Proteomes" id="UP001203423"/>
    </source>
</evidence>
<dbReference type="Proteomes" id="UP001203423">
    <property type="component" value="Unassembled WGS sequence"/>
</dbReference>
<evidence type="ECO:0000313" key="2">
    <source>
        <dbReference type="EMBL" id="MCL1127298.1"/>
    </source>
</evidence>
<dbReference type="RefSeq" id="WP_248942691.1">
    <property type="nucleotide sequence ID" value="NZ_JAKIKS010000143.1"/>
</dbReference>
<dbReference type="EMBL" id="JAKIKS010000143">
    <property type="protein sequence ID" value="MCL1127298.1"/>
    <property type="molecule type" value="Genomic_DNA"/>
</dbReference>
<dbReference type="PROSITE" id="PS51257">
    <property type="entry name" value="PROKAR_LIPOPROTEIN"/>
    <property type="match status" value="1"/>
</dbReference>
<protein>
    <submittedName>
        <fullName evidence="2">DUF1566 domain-containing protein</fullName>
    </submittedName>
</protein>
<organism evidence="2 3">
    <name type="scientific">Shewanella surugensis</name>
    <dbReference type="NCBI Taxonomy" id="212020"/>
    <lineage>
        <taxon>Bacteria</taxon>
        <taxon>Pseudomonadati</taxon>
        <taxon>Pseudomonadota</taxon>
        <taxon>Gammaproteobacteria</taxon>
        <taxon>Alteromonadales</taxon>
        <taxon>Shewanellaceae</taxon>
        <taxon>Shewanella</taxon>
    </lineage>
</organism>
<dbReference type="Pfam" id="PF07603">
    <property type="entry name" value="Lcl_C"/>
    <property type="match status" value="1"/>
</dbReference>